<protein>
    <submittedName>
        <fullName evidence="1">Uncharacterized protein</fullName>
    </submittedName>
</protein>
<gene>
    <name evidence="1" type="ORF">K0M31_003683</name>
</gene>
<accession>A0AA40FY64</accession>
<dbReference type="AlphaFoldDB" id="A0AA40FY64"/>
<sequence>MLREKRGAKGLETLNAHRSRLVGSGDMLETIRHWAGTVERATASRSGGLPKFRHGYSKSGRWFRAPWESMPYLRSYLAAARAPNAKANPVIVAWPSHAGRFALCAIT</sequence>
<keyword evidence="2" id="KW-1185">Reference proteome</keyword>
<evidence type="ECO:0000313" key="2">
    <source>
        <dbReference type="Proteomes" id="UP001177670"/>
    </source>
</evidence>
<name>A0AA40FY64_9HYME</name>
<organism evidence="1 2">
    <name type="scientific">Melipona bicolor</name>
    <dbReference type="NCBI Taxonomy" id="60889"/>
    <lineage>
        <taxon>Eukaryota</taxon>
        <taxon>Metazoa</taxon>
        <taxon>Ecdysozoa</taxon>
        <taxon>Arthropoda</taxon>
        <taxon>Hexapoda</taxon>
        <taxon>Insecta</taxon>
        <taxon>Pterygota</taxon>
        <taxon>Neoptera</taxon>
        <taxon>Endopterygota</taxon>
        <taxon>Hymenoptera</taxon>
        <taxon>Apocrita</taxon>
        <taxon>Aculeata</taxon>
        <taxon>Apoidea</taxon>
        <taxon>Anthophila</taxon>
        <taxon>Apidae</taxon>
        <taxon>Melipona</taxon>
    </lineage>
</organism>
<evidence type="ECO:0000313" key="1">
    <source>
        <dbReference type="EMBL" id="KAK1127135.1"/>
    </source>
</evidence>
<dbReference type="EMBL" id="JAHYIQ010000012">
    <property type="protein sequence ID" value="KAK1127135.1"/>
    <property type="molecule type" value="Genomic_DNA"/>
</dbReference>
<proteinExistence type="predicted"/>
<comment type="caution">
    <text evidence="1">The sequence shown here is derived from an EMBL/GenBank/DDBJ whole genome shotgun (WGS) entry which is preliminary data.</text>
</comment>
<reference evidence="1" key="1">
    <citation type="submission" date="2021-10" db="EMBL/GenBank/DDBJ databases">
        <title>Melipona bicolor Genome sequencing and assembly.</title>
        <authorList>
            <person name="Araujo N.S."/>
            <person name="Arias M.C."/>
        </authorList>
    </citation>
    <scope>NUCLEOTIDE SEQUENCE</scope>
    <source>
        <strain evidence="1">USP_2M_L1-L4_2017</strain>
        <tissue evidence="1">Whole body</tissue>
    </source>
</reference>
<dbReference type="Proteomes" id="UP001177670">
    <property type="component" value="Unassembled WGS sequence"/>
</dbReference>